<comment type="caution">
    <text evidence="2">The sequence shown here is derived from an EMBL/GenBank/DDBJ whole genome shotgun (WGS) entry which is preliminary data.</text>
</comment>
<dbReference type="EMBL" id="JALBUT010000008">
    <property type="protein sequence ID" value="MDX8415995.1"/>
    <property type="molecule type" value="Genomic_DNA"/>
</dbReference>
<accession>A0ABU4WHG3</accession>
<feature type="compositionally biased region" description="Low complexity" evidence="1">
    <location>
        <begin position="118"/>
        <end position="130"/>
    </location>
</feature>
<dbReference type="Proteomes" id="UP001275932">
    <property type="component" value="Unassembled WGS sequence"/>
</dbReference>
<dbReference type="RefSeq" id="WP_370397449.1">
    <property type="nucleotide sequence ID" value="NZ_JALBUT010000008.1"/>
</dbReference>
<evidence type="ECO:0000313" key="2">
    <source>
        <dbReference type="EMBL" id="MDX8415995.1"/>
    </source>
</evidence>
<protein>
    <recommendedName>
        <fullName evidence="4">AsmA-like C-terminal domain-containing protein</fullName>
    </recommendedName>
</protein>
<proteinExistence type="predicted"/>
<sequence>MWRKITTAIFAAGILIAALCFAFFAFQKSLVLSALKSSNESNDVEKVEISFFKTEIEGLKLALPNGFDLKINKISASHDFILKCLLLKNVAIENLKIEGANLTQQALQEEMAYRPSAAASAEVQPASAPSQNHQTSKQSAPIKEEKDKVSKPSFLSNFDIKIKNIEGDFKLNLNNGAKISAILNSENCARNLVLHDLFKLASLDLQMPIAATQGERQINAKLRILAQGSKNKSNIALAFSISGKEILKSQIKASDFYGKFETQTQISFDSDDLKAFFDDLPQFSAKLHATSNFDSSFNSADCKASFRADARNLQEMSVYLDEVQTASLAGEIEIKKEHSSLDVGKLNFGLNMNESNVCSVKSAKRFLLDTSNLEKIPDGELFRFCLNKFDLNHLNAFIKQNGFEAFSAPISAEILISKNSEKIEAKSEKLIGIRNLTLKRNGVPLFNEASFNLFLSAITDFGKSKISAQLTPAKSPSNFSATIETSFAKDFERADFAFEATGNPSSLFPRIKECGVEKIDASAAAAISGNLARLKKLSVSLRGKNGADVLEANIKNEICLNLSSGKVSSKDAEISMSSADLPPEILKALCPNADAEKISMLANVKILSAEDIEADISAEAKNLSAKNESGEILKNITLQAKSNIALKGGILAFDIPQFRALENATGILTGSANAKFDVNRPSLISLNADFSASVPKLLQQPILKKFDNASNGMLEVKLNARSADELNADITLSNLSVRGSPDLIEKAELKSVLKFGKNCLKNLSSNLRIATTKGESLASANTSFGEKFTMDACAQKIILEDLQTLARAFQNKLQAQNEKGKTKLMRPRDVENAKELPSAKEIRSKIKHNLLPHETDFSDGEKLSETPSFPIEKVEVSIKELPQESVEELRAAWDFGKDAEIKISAQKILSGGKPMFENLRAEISADKTSLKVGNATALFYGAPSSLSCSVFFAQNGVYELKDSNIKIENLEIQKLLKRNGEGFSFIEGAFDIEADFFASSKDLGNLPRIMRFNASAKTKGGTMHLLDRTSEIWEAASIGAGLLKIGGTIFGGKVREIGDMTDLMELLASIEFSETELNIRRGTDLNIELLPAKVKAQNALISMRGSISYMERESFDNMPIFMPIKLDATGGALALALQKLGFEKTPENIVSGPEFQISGTLSKTKNNLREILSKSARSIFKIKN</sequence>
<evidence type="ECO:0000313" key="3">
    <source>
        <dbReference type="Proteomes" id="UP001275932"/>
    </source>
</evidence>
<feature type="region of interest" description="Disordered" evidence="1">
    <location>
        <begin position="118"/>
        <end position="148"/>
    </location>
</feature>
<organism evidence="2 3">
    <name type="scientific">Intestinicryptomonas porci</name>
    <dbReference type="NCBI Taxonomy" id="2926320"/>
    <lineage>
        <taxon>Bacteria</taxon>
        <taxon>Pseudomonadati</taxon>
        <taxon>Verrucomicrobiota</taxon>
        <taxon>Opitutia</taxon>
        <taxon>Opitutales</taxon>
        <taxon>Intestinicryptomonaceae</taxon>
        <taxon>Intestinicryptomonas</taxon>
    </lineage>
</organism>
<keyword evidence="3" id="KW-1185">Reference proteome</keyword>
<gene>
    <name evidence="2" type="ORF">MOX91_07385</name>
</gene>
<name>A0ABU4WHG3_9BACT</name>
<reference evidence="2 3" key="1">
    <citation type="submission" date="2022-03" db="EMBL/GenBank/DDBJ databases">
        <title>Novel taxa within the pig intestine.</title>
        <authorList>
            <person name="Wylensek D."/>
            <person name="Bishof K."/>
            <person name="Afrizal A."/>
            <person name="Clavel T."/>
        </authorList>
    </citation>
    <scope>NUCLEOTIDE SEQUENCE [LARGE SCALE GENOMIC DNA]</scope>
    <source>
        <strain evidence="2 3">CLA-KB-P66</strain>
    </source>
</reference>
<evidence type="ECO:0008006" key="4">
    <source>
        <dbReference type="Google" id="ProtNLM"/>
    </source>
</evidence>
<evidence type="ECO:0000256" key="1">
    <source>
        <dbReference type="SAM" id="MobiDB-lite"/>
    </source>
</evidence>